<feature type="domain" description="Methyltransferase type 11" evidence="4">
    <location>
        <begin position="41"/>
        <end position="133"/>
    </location>
</feature>
<dbReference type="Gene3D" id="3.40.50.150">
    <property type="entry name" value="Vaccinia Virus protein VP39"/>
    <property type="match status" value="1"/>
</dbReference>
<dbReference type="PANTHER" id="PTHR44942">
    <property type="entry name" value="METHYLTRANSF_11 DOMAIN-CONTAINING PROTEIN"/>
    <property type="match status" value="1"/>
</dbReference>
<dbReference type="EMBL" id="QRDY01000001">
    <property type="protein sequence ID" value="RED66126.1"/>
    <property type="molecule type" value="Genomic_DNA"/>
</dbReference>
<dbReference type="Pfam" id="PF08241">
    <property type="entry name" value="Methyltransf_11"/>
    <property type="match status" value="1"/>
</dbReference>
<dbReference type="GO" id="GO:0032259">
    <property type="term" value="P:methylation"/>
    <property type="evidence" value="ECO:0007669"/>
    <property type="project" value="UniProtKB-KW"/>
</dbReference>
<dbReference type="Proteomes" id="UP000256869">
    <property type="component" value="Unassembled WGS sequence"/>
</dbReference>
<dbReference type="AlphaFoldDB" id="A0A3D9IYG7"/>
<keyword evidence="6" id="KW-1185">Reference proteome</keyword>
<protein>
    <submittedName>
        <fullName evidence="5">Methyltransferase family protein</fullName>
    </submittedName>
</protein>
<keyword evidence="3 5" id="KW-0808">Transferase</keyword>
<dbReference type="InterPro" id="IPR051052">
    <property type="entry name" value="Diverse_substrate_MTase"/>
</dbReference>
<dbReference type="InterPro" id="IPR029063">
    <property type="entry name" value="SAM-dependent_MTases_sf"/>
</dbReference>
<evidence type="ECO:0000256" key="3">
    <source>
        <dbReference type="ARBA" id="ARBA00022679"/>
    </source>
</evidence>
<reference evidence="5 6" key="1">
    <citation type="submission" date="2018-07" db="EMBL/GenBank/DDBJ databases">
        <title>Genomic Encyclopedia of Type Strains, Phase III (KMG-III): the genomes of soil and plant-associated and newly described type strains.</title>
        <authorList>
            <person name="Whitman W."/>
        </authorList>
    </citation>
    <scope>NUCLEOTIDE SEQUENCE [LARGE SCALE GENOMIC DNA]</scope>
    <source>
        <strain evidence="5 6">CECT 8236</strain>
    </source>
</reference>
<dbReference type="OrthoDB" id="9797252at2"/>
<evidence type="ECO:0000259" key="4">
    <source>
        <dbReference type="Pfam" id="PF08241"/>
    </source>
</evidence>
<dbReference type="PANTHER" id="PTHR44942:SF4">
    <property type="entry name" value="METHYLTRANSFERASE TYPE 11 DOMAIN-CONTAINING PROTEIN"/>
    <property type="match status" value="1"/>
</dbReference>
<comment type="caution">
    <text evidence="5">The sequence shown here is derived from an EMBL/GenBank/DDBJ whole genome shotgun (WGS) entry which is preliminary data.</text>
</comment>
<evidence type="ECO:0000313" key="6">
    <source>
        <dbReference type="Proteomes" id="UP000256869"/>
    </source>
</evidence>
<name>A0A3D9IYG7_9BACL</name>
<gene>
    <name evidence="5" type="ORF">DFP95_101624</name>
</gene>
<evidence type="ECO:0000313" key="5">
    <source>
        <dbReference type="EMBL" id="RED66126.1"/>
    </source>
</evidence>
<dbReference type="CDD" id="cd02440">
    <property type="entry name" value="AdoMet_MTases"/>
    <property type="match status" value="1"/>
</dbReference>
<dbReference type="RefSeq" id="WP_115991071.1">
    <property type="nucleotide sequence ID" value="NZ_QRDY01000001.1"/>
</dbReference>
<keyword evidence="2 5" id="KW-0489">Methyltransferase</keyword>
<dbReference type="SUPFAM" id="SSF53335">
    <property type="entry name" value="S-adenosyl-L-methionine-dependent methyltransferases"/>
    <property type="match status" value="1"/>
</dbReference>
<proteinExistence type="inferred from homology"/>
<accession>A0A3D9IYG7</accession>
<comment type="similarity">
    <text evidence="1">Belongs to the methyltransferase superfamily.</text>
</comment>
<sequence>MTTNFGNVSKDYAKYRDRLPEILFEQLQAKDVQFGNKDVVELGSGSGIFSRDLVKLGARVIGIEPSQELIKEAEVLDEEENIKSITYIRAQAEDFNIEGKYKLFCVVRAWHWFDRIKAIQNIKTKMQPEAELVVINSIFLPNSKVAQETFEVLTNNHIELKPAGSNAEVKERRNGFPINWFQEWKNNSLQLIDEWQHDYNLIFTPEEWCGKIRSISWLTNESEETKNRITNELMKKFESTVHQLIIPHRYSVVILRLV</sequence>
<evidence type="ECO:0000256" key="2">
    <source>
        <dbReference type="ARBA" id="ARBA00022603"/>
    </source>
</evidence>
<dbReference type="InterPro" id="IPR013216">
    <property type="entry name" value="Methyltransf_11"/>
</dbReference>
<dbReference type="GO" id="GO:0008168">
    <property type="term" value="F:methyltransferase activity"/>
    <property type="evidence" value="ECO:0007669"/>
    <property type="project" value="UniProtKB-KW"/>
</dbReference>
<organism evidence="5 6">
    <name type="scientific">Cohnella lupini</name>
    <dbReference type="NCBI Taxonomy" id="1294267"/>
    <lineage>
        <taxon>Bacteria</taxon>
        <taxon>Bacillati</taxon>
        <taxon>Bacillota</taxon>
        <taxon>Bacilli</taxon>
        <taxon>Bacillales</taxon>
        <taxon>Paenibacillaceae</taxon>
        <taxon>Cohnella</taxon>
    </lineage>
</organism>
<evidence type="ECO:0000256" key="1">
    <source>
        <dbReference type="ARBA" id="ARBA00008361"/>
    </source>
</evidence>